<dbReference type="OrthoDB" id="5555342at2759"/>
<dbReference type="Proteomes" id="UP001151516">
    <property type="component" value="Unassembled WGS sequence"/>
</dbReference>
<dbReference type="EMBL" id="JANBTX010000018">
    <property type="protein sequence ID" value="KAJ2689895.1"/>
    <property type="molecule type" value="Genomic_DNA"/>
</dbReference>
<feature type="compositionally biased region" description="Polar residues" evidence="1">
    <location>
        <begin position="42"/>
        <end position="58"/>
    </location>
</feature>
<protein>
    <recommendedName>
        <fullName evidence="4">RRM Nup35-type domain-containing protein</fullName>
    </recommendedName>
</protein>
<feature type="region of interest" description="Disordered" evidence="1">
    <location>
        <begin position="293"/>
        <end position="351"/>
    </location>
</feature>
<evidence type="ECO:0000256" key="1">
    <source>
        <dbReference type="SAM" id="MobiDB-lite"/>
    </source>
</evidence>
<name>A0A9W8GNE0_9FUNG</name>
<reference evidence="2" key="1">
    <citation type="submission" date="2022-07" db="EMBL/GenBank/DDBJ databases">
        <title>Phylogenomic reconstructions and comparative analyses of Kickxellomycotina fungi.</title>
        <authorList>
            <person name="Reynolds N.K."/>
            <person name="Stajich J.E."/>
            <person name="Barry K."/>
            <person name="Grigoriev I.V."/>
            <person name="Crous P."/>
            <person name="Smith M.E."/>
        </authorList>
    </citation>
    <scope>NUCLEOTIDE SEQUENCE</scope>
    <source>
        <strain evidence="2">CBS 109367</strain>
    </source>
</reference>
<accession>A0A9W8GNE0</accession>
<sequence length="384" mass="40366">MAFAPTQPVGGRMRFPQPQFGQSSPSPFSPAGQRGRAEFMTPTRQVGGNHASITSSPFRTSLRHNAYYEAEANANPFTPRIERGVPVGNNGSRTLGAYKAAMPRNHKGAVSVLDDAPPAISLDDMDFGHDDSIVHGSDGDADPFAPSRDAARFDAGDARAGGVDGEPSSEEDYNGVKIRSVAIKGLPAETESSALNHFREFGQILAFAVVPSGGLALLYAEPWQAQRAAGQADASGRVLIGGRTLASVEWADETCVALLFTKVFPNQALPESVIPPATSSFTLAETIYAQSPKSRGVRQPLQQPRVGSRLSALQTGDGSGRSVGASSPFKQNQSPYARNVSSGEGGSQATSGTIYSPASVLRAAPTPKPRNGILQSALDILFGW</sequence>
<keyword evidence="3" id="KW-1185">Reference proteome</keyword>
<evidence type="ECO:0000313" key="2">
    <source>
        <dbReference type="EMBL" id="KAJ2689895.1"/>
    </source>
</evidence>
<feature type="compositionally biased region" description="Low complexity" evidence="1">
    <location>
        <begin position="15"/>
        <end position="30"/>
    </location>
</feature>
<evidence type="ECO:0000313" key="3">
    <source>
        <dbReference type="Proteomes" id="UP001151516"/>
    </source>
</evidence>
<gene>
    <name evidence="2" type="ORF">IWW39_001119</name>
</gene>
<dbReference type="AlphaFoldDB" id="A0A9W8GNE0"/>
<feature type="region of interest" description="Disordered" evidence="1">
    <location>
        <begin position="1"/>
        <end position="58"/>
    </location>
</feature>
<evidence type="ECO:0008006" key="4">
    <source>
        <dbReference type="Google" id="ProtNLM"/>
    </source>
</evidence>
<organism evidence="2 3">
    <name type="scientific">Coemansia spiralis</name>
    <dbReference type="NCBI Taxonomy" id="417178"/>
    <lineage>
        <taxon>Eukaryota</taxon>
        <taxon>Fungi</taxon>
        <taxon>Fungi incertae sedis</taxon>
        <taxon>Zoopagomycota</taxon>
        <taxon>Kickxellomycotina</taxon>
        <taxon>Kickxellomycetes</taxon>
        <taxon>Kickxellales</taxon>
        <taxon>Kickxellaceae</taxon>
        <taxon>Coemansia</taxon>
    </lineage>
</organism>
<proteinExistence type="predicted"/>
<comment type="caution">
    <text evidence="2">The sequence shown here is derived from an EMBL/GenBank/DDBJ whole genome shotgun (WGS) entry which is preliminary data.</text>
</comment>
<feature type="compositionally biased region" description="Polar residues" evidence="1">
    <location>
        <begin position="324"/>
        <end position="351"/>
    </location>
</feature>